<sequence>MSLAAWAERNGGAGEVVVVDSVEVDDDLVREMTAVLTRCAGFCGNPAAGNGTTRAMTAAAVGDCEAG</sequence>
<name>A0A1X0BUU2_MYCCF</name>
<reference evidence="1 2" key="1">
    <citation type="journal article" date="2019" name="Emerg. Microbes Infect.">
        <title>Comprehensive subspecies identification of 175 nontuberculous mycobacteria species based on 7547 genomic profiles.</title>
        <authorList>
            <person name="Matsumoto Y."/>
            <person name="Kinjo T."/>
            <person name="Motooka D."/>
            <person name="Nabeya D."/>
            <person name="Jung N."/>
            <person name="Uechi K."/>
            <person name="Horii T."/>
            <person name="Iida T."/>
            <person name="Fujita J."/>
            <person name="Nakamura S."/>
        </authorList>
    </citation>
    <scope>NUCLEOTIDE SEQUENCE [LARGE SCALE GENOMIC DNA]</scope>
    <source>
        <strain evidence="1 2">JCM 18439</strain>
    </source>
</reference>
<dbReference type="AlphaFoldDB" id="A0A1X0BUU2"/>
<keyword evidence="2" id="KW-1185">Reference proteome</keyword>
<dbReference type="KEGG" id="mcee:MCEL_41240"/>
<organism evidence="1 2">
    <name type="scientific">Mycolicibacterium celeriflavum</name>
    <name type="common">Mycobacterium celeriflavum</name>
    <dbReference type="NCBI Taxonomy" id="1249101"/>
    <lineage>
        <taxon>Bacteria</taxon>
        <taxon>Bacillati</taxon>
        <taxon>Actinomycetota</taxon>
        <taxon>Actinomycetes</taxon>
        <taxon>Mycobacteriales</taxon>
        <taxon>Mycobacteriaceae</taxon>
        <taxon>Mycolicibacterium</taxon>
    </lineage>
</organism>
<gene>
    <name evidence="1" type="ORF">MCEL_41240</name>
</gene>
<proteinExistence type="predicted"/>
<evidence type="ECO:0000313" key="2">
    <source>
        <dbReference type="Proteomes" id="UP000466431"/>
    </source>
</evidence>
<evidence type="ECO:0000313" key="1">
    <source>
        <dbReference type="EMBL" id="BBY45829.1"/>
    </source>
</evidence>
<accession>A0A1X0BUU2</accession>
<dbReference type="Proteomes" id="UP000466431">
    <property type="component" value="Chromosome"/>
</dbReference>
<dbReference type="STRING" id="1249101.BST21_11490"/>
<protein>
    <submittedName>
        <fullName evidence="1">Uncharacterized protein</fullName>
    </submittedName>
</protein>
<dbReference type="EMBL" id="AP022591">
    <property type="protein sequence ID" value="BBY45829.1"/>
    <property type="molecule type" value="Genomic_DNA"/>
</dbReference>